<evidence type="ECO:0008006" key="5">
    <source>
        <dbReference type="Google" id="ProtNLM"/>
    </source>
</evidence>
<dbReference type="Proteomes" id="UP000254677">
    <property type="component" value="Unassembled WGS sequence"/>
</dbReference>
<dbReference type="EMBL" id="UGOA01000001">
    <property type="protein sequence ID" value="STX41061.1"/>
    <property type="molecule type" value="Genomic_DNA"/>
</dbReference>
<reference evidence="3 4" key="1">
    <citation type="submission" date="2018-06" db="EMBL/GenBank/DDBJ databases">
        <authorList>
            <consortium name="Pathogen Informatics"/>
            <person name="Doyle S."/>
        </authorList>
    </citation>
    <scope>NUCLEOTIDE SEQUENCE [LARGE SCALE GENOMIC DNA]</scope>
    <source>
        <strain evidence="3 4">NCTC13292</strain>
    </source>
</reference>
<feature type="coiled-coil region" evidence="1">
    <location>
        <begin position="369"/>
        <end position="399"/>
    </location>
</feature>
<dbReference type="RefSeq" id="WP_115220493.1">
    <property type="nucleotide sequence ID" value="NZ_UGOA01000001.1"/>
</dbReference>
<dbReference type="OrthoDB" id="5638789at2"/>
<sequence>MPKVKKVAGTSHDVVKITFDNRYKPLPSRGANGKIRDVVKEMISSSPYRANLSQTLLDLNRANFFPSNGKTVDDFVRDWVNAPSTDFAQGNLTAASYQLLLSLLMVNQEIFCKDGAEGDRAQRYEAYFQSMRRIDFGYYNDEGILCGVSITYSTEDPSLWIASSTRNTPGKDKDRPTFFLSSEEIVDDDKGEFVESSDAAPEFLAFLKSAAVKDMFEGVFLADGLVSLEKLEELEELTNKVAPINAGKTKTFQTRKALLERLEKERQDVIAVNPALERASQQSFVRRNAGSLFLGFLALMTLVNLVLIATGAFAPLGFILEGVKDYLALGVGGVAVGVASATNLSRNEHQLSIYQESISEETFETNARAAFIALDKKEAEEALREKQEQEQKILLGEHQEQSEKAFNHTDEEEFDVVRGYITEVVRGDSSLSKAAILVESLSDQPLVTSPQKGLGVTIPQDGVVIPTDGATPTYG</sequence>
<keyword evidence="2" id="KW-1133">Transmembrane helix</keyword>
<evidence type="ECO:0000313" key="3">
    <source>
        <dbReference type="EMBL" id="STX41061.1"/>
    </source>
</evidence>
<protein>
    <recommendedName>
        <fullName evidence="5">Dot/Icm secretion system substrate</fullName>
    </recommendedName>
</protein>
<gene>
    <name evidence="3" type="ORF">NCTC13292_00680</name>
</gene>
<evidence type="ECO:0000256" key="2">
    <source>
        <dbReference type="SAM" id="Phobius"/>
    </source>
</evidence>
<proteinExistence type="predicted"/>
<organism evidence="3 4">
    <name type="scientific">Legionella donaldsonii</name>
    <dbReference type="NCBI Taxonomy" id="45060"/>
    <lineage>
        <taxon>Bacteria</taxon>
        <taxon>Pseudomonadati</taxon>
        <taxon>Pseudomonadota</taxon>
        <taxon>Gammaproteobacteria</taxon>
        <taxon>Legionellales</taxon>
        <taxon>Legionellaceae</taxon>
        <taxon>Legionella</taxon>
    </lineage>
</organism>
<keyword evidence="4" id="KW-1185">Reference proteome</keyword>
<accession>A0A378J275</accession>
<evidence type="ECO:0000256" key="1">
    <source>
        <dbReference type="SAM" id="Coils"/>
    </source>
</evidence>
<keyword evidence="1" id="KW-0175">Coiled coil</keyword>
<evidence type="ECO:0000313" key="4">
    <source>
        <dbReference type="Proteomes" id="UP000254677"/>
    </source>
</evidence>
<keyword evidence="2" id="KW-0472">Membrane</keyword>
<name>A0A378J275_9GAMM</name>
<keyword evidence="2" id="KW-0812">Transmembrane</keyword>
<dbReference type="AlphaFoldDB" id="A0A378J275"/>
<feature type="transmembrane region" description="Helical" evidence="2">
    <location>
        <begin position="292"/>
        <end position="320"/>
    </location>
</feature>